<feature type="active site" evidence="12">
    <location>
        <position position="244"/>
    </location>
</feature>
<dbReference type="NCBIfam" id="NF001399">
    <property type="entry name" value="PRK00283.1"/>
    <property type="match status" value="1"/>
</dbReference>
<dbReference type="InterPro" id="IPR011931">
    <property type="entry name" value="Recomb_XerC"/>
</dbReference>
<dbReference type="NCBIfam" id="NF040815">
    <property type="entry name" value="recomb_XerA_Arch"/>
    <property type="match status" value="1"/>
</dbReference>
<dbReference type="OrthoDB" id="9801717at2"/>
<dbReference type="PANTHER" id="PTHR30349">
    <property type="entry name" value="PHAGE INTEGRASE-RELATED"/>
    <property type="match status" value="1"/>
</dbReference>
<comment type="similarity">
    <text evidence="3 12">Belongs to the 'phage' integrase family. XerD subfamily.</text>
</comment>
<feature type="domain" description="Core-binding (CB)" evidence="14">
    <location>
        <begin position="1"/>
        <end position="86"/>
    </location>
</feature>
<keyword evidence="9 12" id="KW-0238">DNA-binding</keyword>
<dbReference type="SUPFAM" id="SSF56349">
    <property type="entry name" value="DNA breaking-rejoining enzymes"/>
    <property type="match status" value="1"/>
</dbReference>
<name>A0A1H9A1R3_9BACI</name>
<comment type="subunit">
    <text evidence="12">Forms a cyclic heterotetrameric complex composed of two molecules of XerC and two molecules of XerD.</text>
</comment>
<feature type="active site" evidence="12">
    <location>
        <position position="267"/>
    </location>
</feature>
<dbReference type="Proteomes" id="UP000199427">
    <property type="component" value="Unassembled WGS sequence"/>
</dbReference>
<dbReference type="Pfam" id="PF02899">
    <property type="entry name" value="Phage_int_SAM_1"/>
    <property type="match status" value="1"/>
</dbReference>
<dbReference type="InterPro" id="IPR013762">
    <property type="entry name" value="Integrase-like_cat_sf"/>
</dbReference>
<dbReference type="NCBIfam" id="TIGR02224">
    <property type="entry name" value="recomb_XerC"/>
    <property type="match status" value="1"/>
</dbReference>
<keyword evidence="11 12" id="KW-0131">Cell cycle</keyword>
<comment type="similarity">
    <text evidence="2">Belongs to the 'phage' integrase family. XerC subfamily.</text>
</comment>
<evidence type="ECO:0000256" key="12">
    <source>
        <dbReference type="HAMAP-Rule" id="MF_01807"/>
    </source>
</evidence>
<keyword evidence="10 12" id="KW-0233">DNA recombination</keyword>
<dbReference type="GO" id="GO:0006313">
    <property type="term" value="P:DNA transposition"/>
    <property type="evidence" value="ECO:0007669"/>
    <property type="project" value="UniProtKB-UniRule"/>
</dbReference>
<keyword evidence="8 12" id="KW-0229">DNA integration</keyword>
<evidence type="ECO:0000256" key="4">
    <source>
        <dbReference type="ARBA" id="ARBA00015810"/>
    </source>
</evidence>
<dbReference type="GO" id="GO:0005737">
    <property type="term" value="C:cytoplasm"/>
    <property type="evidence" value="ECO:0007669"/>
    <property type="project" value="UniProtKB-SubCell"/>
</dbReference>
<feature type="active site" evidence="12">
    <location>
        <position position="241"/>
    </location>
</feature>
<evidence type="ECO:0000256" key="8">
    <source>
        <dbReference type="ARBA" id="ARBA00022908"/>
    </source>
</evidence>
<dbReference type="InterPro" id="IPR004107">
    <property type="entry name" value="Integrase_SAM-like_N"/>
</dbReference>
<evidence type="ECO:0000259" key="14">
    <source>
        <dbReference type="PROSITE" id="PS51900"/>
    </source>
</evidence>
<dbReference type="PANTHER" id="PTHR30349:SF81">
    <property type="entry name" value="TYROSINE RECOMBINASE XERC"/>
    <property type="match status" value="1"/>
</dbReference>
<keyword evidence="6 12" id="KW-0132">Cell division</keyword>
<dbReference type="GO" id="GO:0051301">
    <property type="term" value="P:cell division"/>
    <property type="evidence" value="ECO:0007669"/>
    <property type="project" value="UniProtKB-UniRule"/>
</dbReference>
<protein>
    <recommendedName>
        <fullName evidence="4 12">Tyrosine recombinase XerD</fullName>
    </recommendedName>
</protein>
<organism evidence="15 16">
    <name type="scientific">Piscibacillus halophilus</name>
    <dbReference type="NCBI Taxonomy" id="571933"/>
    <lineage>
        <taxon>Bacteria</taxon>
        <taxon>Bacillati</taxon>
        <taxon>Bacillota</taxon>
        <taxon>Bacilli</taxon>
        <taxon>Bacillales</taxon>
        <taxon>Bacillaceae</taxon>
        <taxon>Piscibacillus</taxon>
    </lineage>
</organism>
<dbReference type="InterPro" id="IPR010998">
    <property type="entry name" value="Integrase_recombinase_N"/>
</dbReference>
<keyword evidence="7 12" id="KW-0159">Chromosome partition</keyword>
<sequence>MKDALKDYIHFLQIEKGLADNSIASYQRDLNQYLTFLIEIEKLTELSQIERHHIRQFLKQLDEMGKSSSSIARMISTIRSFHRFIIQEYGVKHDASLHIQTPKKERKLPKVLSNKDVEALLDLPSNEPLDIRNKAMLETLYATGLRISELLSLKINDLHLLMGFVRIIGKGGKERIVPLGKHAQQAVEDYVEHARPTFIKQEHTDALFLNHRGRPMTRQGFWKILKKIAREKGIRAELTPHTLRHSFASHLLENGADLRAVQEMLGHADISTTQIYTHISKSRMKDIYQNYHPRA</sequence>
<dbReference type="PROSITE" id="PS51900">
    <property type="entry name" value="CB"/>
    <property type="match status" value="1"/>
</dbReference>
<feature type="active site" evidence="12">
    <location>
        <position position="170"/>
    </location>
</feature>
<dbReference type="PROSITE" id="PS51898">
    <property type="entry name" value="TYR_RECOMBINASE"/>
    <property type="match status" value="1"/>
</dbReference>
<dbReference type="InterPro" id="IPR002104">
    <property type="entry name" value="Integrase_catalytic"/>
</dbReference>
<comment type="subcellular location">
    <subcellularLocation>
        <location evidence="1 12">Cytoplasm</location>
    </subcellularLocation>
</comment>
<dbReference type="GO" id="GO:0003677">
    <property type="term" value="F:DNA binding"/>
    <property type="evidence" value="ECO:0007669"/>
    <property type="project" value="UniProtKB-UniRule"/>
</dbReference>
<dbReference type="NCBIfam" id="TIGR02225">
    <property type="entry name" value="recomb_XerD"/>
    <property type="match status" value="1"/>
</dbReference>
<evidence type="ECO:0000259" key="13">
    <source>
        <dbReference type="PROSITE" id="PS51898"/>
    </source>
</evidence>
<evidence type="ECO:0000256" key="1">
    <source>
        <dbReference type="ARBA" id="ARBA00004496"/>
    </source>
</evidence>
<feature type="active site" evidence="12">
    <location>
        <position position="146"/>
    </location>
</feature>
<dbReference type="EMBL" id="FOES01000002">
    <property type="protein sequence ID" value="SEP70676.1"/>
    <property type="molecule type" value="Genomic_DNA"/>
</dbReference>
<dbReference type="InterPro" id="IPR011010">
    <property type="entry name" value="DNA_brk_join_enz"/>
</dbReference>
<evidence type="ECO:0000256" key="2">
    <source>
        <dbReference type="ARBA" id="ARBA00006657"/>
    </source>
</evidence>
<dbReference type="Gene3D" id="1.10.443.10">
    <property type="entry name" value="Intergrase catalytic core"/>
    <property type="match status" value="1"/>
</dbReference>
<evidence type="ECO:0000256" key="9">
    <source>
        <dbReference type="ARBA" id="ARBA00023125"/>
    </source>
</evidence>
<keyword evidence="16" id="KW-1185">Reference proteome</keyword>
<dbReference type="GO" id="GO:0009037">
    <property type="term" value="F:tyrosine-based site-specific recombinase activity"/>
    <property type="evidence" value="ECO:0007669"/>
    <property type="project" value="UniProtKB-UniRule"/>
</dbReference>
<evidence type="ECO:0000256" key="10">
    <source>
        <dbReference type="ARBA" id="ARBA00023172"/>
    </source>
</evidence>
<dbReference type="STRING" id="571933.SAMN05216362_102137"/>
<dbReference type="HAMAP" id="MF_01807">
    <property type="entry name" value="Recomb_XerD"/>
    <property type="match status" value="1"/>
</dbReference>
<dbReference type="Gene3D" id="1.10.150.130">
    <property type="match status" value="1"/>
</dbReference>
<dbReference type="CDD" id="cd00798">
    <property type="entry name" value="INT_XerDC_C"/>
    <property type="match status" value="1"/>
</dbReference>
<evidence type="ECO:0000313" key="15">
    <source>
        <dbReference type="EMBL" id="SEP70676.1"/>
    </source>
</evidence>
<dbReference type="Pfam" id="PF00589">
    <property type="entry name" value="Phage_integrase"/>
    <property type="match status" value="1"/>
</dbReference>
<dbReference type="AlphaFoldDB" id="A0A1H9A1R3"/>
<dbReference type="RefSeq" id="WP_091772318.1">
    <property type="nucleotide sequence ID" value="NZ_CAESCL010000045.1"/>
</dbReference>
<proteinExistence type="inferred from homology"/>
<evidence type="ECO:0000256" key="5">
    <source>
        <dbReference type="ARBA" id="ARBA00022490"/>
    </source>
</evidence>
<dbReference type="InterPro" id="IPR044068">
    <property type="entry name" value="CB"/>
</dbReference>
<dbReference type="InterPro" id="IPR050090">
    <property type="entry name" value="Tyrosine_recombinase_XerCD"/>
</dbReference>
<dbReference type="SUPFAM" id="SSF47823">
    <property type="entry name" value="lambda integrase-like, N-terminal domain"/>
    <property type="match status" value="1"/>
</dbReference>
<dbReference type="InterPro" id="IPR023009">
    <property type="entry name" value="Tyrosine_recombinase_XerC/XerD"/>
</dbReference>
<evidence type="ECO:0000256" key="11">
    <source>
        <dbReference type="ARBA" id="ARBA00023306"/>
    </source>
</evidence>
<evidence type="ECO:0000256" key="3">
    <source>
        <dbReference type="ARBA" id="ARBA00010450"/>
    </source>
</evidence>
<keyword evidence="5 12" id="KW-0963">Cytoplasm</keyword>
<dbReference type="HAMAP" id="MF_01808">
    <property type="entry name" value="Recomb_XerC_XerD"/>
    <property type="match status" value="1"/>
</dbReference>
<accession>A0A1H9A1R3</accession>
<evidence type="ECO:0000256" key="7">
    <source>
        <dbReference type="ARBA" id="ARBA00022829"/>
    </source>
</evidence>
<feature type="domain" description="Tyr recombinase" evidence="13">
    <location>
        <begin position="107"/>
        <end position="289"/>
    </location>
</feature>
<dbReference type="GO" id="GO:0007059">
    <property type="term" value="P:chromosome segregation"/>
    <property type="evidence" value="ECO:0007669"/>
    <property type="project" value="UniProtKB-UniRule"/>
</dbReference>
<feature type="active site" description="O-(3'-phospho-DNA)-tyrosine intermediate" evidence="12">
    <location>
        <position position="276"/>
    </location>
</feature>
<dbReference type="InterPro" id="IPR011932">
    <property type="entry name" value="Recomb_XerD"/>
</dbReference>
<comment type="function">
    <text evidence="12">Site-specific tyrosine recombinase, which acts by catalyzing the cutting and rejoining of the recombining DNA molecules. The XerC-XerD complex is essential to convert dimers of the bacterial chromosome into monomers to permit their segregation at cell division. It also contributes to the segregational stability of plasmids.</text>
</comment>
<gene>
    <name evidence="12" type="primary">xerD</name>
    <name evidence="15" type="ORF">SAMN05216362_102137</name>
</gene>
<reference evidence="15 16" key="1">
    <citation type="submission" date="2016-10" db="EMBL/GenBank/DDBJ databases">
        <authorList>
            <person name="de Groot N.N."/>
        </authorList>
    </citation>
    <scope>NUCLEOTIDE SEQUENCE [LARGE SCALE GENOMIC DNA]</scope>
    <source>
        <strain evidence="15 16">DSM 21633</strain>
    </source>
</reference>
<evidence type="ECO:0000313" key="16">
    <source>
        <dbReference type="Proteomes" id="UP000199427"/>
    </source>
</evidence>
<evidence type="ECO:0000256" key="6">
    <source>
        <dbReference type="ARBA" id="ARBA00022618"/>
    </source>
</evidence>